<gene>
    <name evidence="2" type="ORF">GSOID_T00005834001</name>
</gene>
<protein>
    <submittedName>
        <fullName evidence="2">Uncharacterized protein</fullName>
    </submittedName>
</protein>
<evidence type="ECO:0000313" key="2">
    <source>
        <dbReference type="EMBL" id="CBY06772.1"/>
    </source>
</evidence>
<dbReference type="EMBL" id="FN653016">
    <property type="protein sequence ID" value="CBY06772.1"/>
    <property type="molecule type" value="Genomic_DNA"/>
</dbReference>
<reference evidence="2" key="1">
    <citation type="journal article" date="2010" name="Science">
        <title>Plasticity of animal genome architecture unmasked by rapid evolution of a pelagic tunicate.</title>
        <authorList>
            <person name="Denoeud F."/>
            <person name="Henriet S."/>
            <person name="Mungpakdee S."/>
            <person name="Aury J.M."/>
            <person name="Da Silva C."/>
            <person name="Brinkmann H."/>
            <person name="Mikhaleva J."/>
            <person name="Olsen L.C."/>
            <person name="Jubin C."/>
            <person name="Canestro C."/>
            <person name="Bouquet J.M."/>
            <person name="Danks G."/>
            <person name="Poulain J."/>
            <person name="Campsteijn C."/>
            <person name="Adamski M."/>
            <person name="Cross I."/>
            <person name="Yadetie F."/>
            <person name="Muffato M."/>
            <person name="Louis A."/>
            <person name="Butcher S."/>
            <person name="Tsagkogeorga G."/>
            <person name="Konrad A."/>
            <person name="Singh S."/>
            <person name="Jensen M.F."/>
            <person name="Cong E.H."/>
            <person name="Eikeseth-Otteraa H."/>
            <person name="Noel B."/>
            <person name="Anthouard V."/>
            <person name="Porcel B.M."/>
            <person name="Kachouri-Lafond R."/>
            <person name="Nishino A."/>
            <person name="Ugolini M."/>
            <person name="Chourrout P."/>
            <person name="Nishida H."/>
            <person name="Aasland R."/>
            <person name="Huzurbazar S."/>
            <person name="Westhof E."/>
            <person name="Delsuc F."/>
            <person name="Lehrach H."/>
            <person name="Reinhardt R."/>
            <person name="Weissenbach J."/>
            <person name="Roy S.W."/>
            <person name="Artiguenave F."/>
            <person name="Postlethwait J.H."/>
            <person name="Manak J.R."/>
            <person name="Thompson E.M."/>
            <person name="Jaillon O."/>
            <person name="Du Pasquier L."/>
            <person name="Boudinot P."/>
            <person name="Liberles D.A."/>
            <person name="Volff J.N."/>
            <person name="Philippe H."/>
            <person name="Lenhard B."/>
            <person name="Roest Crollius H."/>
            <person name="Wincker P."/>
            <person name="Chourrout D."/>
        </authorList>
    </citation>
    <scope>NUCLEOTIDE SEQUENCE [LARGE SCALE GENOMIC DNA]</scope>
</reference>
<organism evidence="2">
    <name type="scientific">Oikopleura dioica</name>
    <name type="common">Tunicate</name>
    <dbReference type="NCBI Taxonomy" id="34765"/>
    <lineage>
        <taxon>Eukaryota</taxon>
        <taxon>Metazoa</taxon>
        <taxon>Chordata</taxon>
        <taxon>Tunicata</taxon>
        <taxon>Appendicularia</taxon>
        <taxon>Copelata</taxon>
        <taxon>Oikopleuridae</taxon>
        <taxon>Oikopleura</taxon>
    </lineage>
</organism>
<dbReference type="AlphaFoldDB" id="E4WSX5"/>
<sequence>MHLLQVFVLLFSSFQSFASEEISDYKYKSDEYPRLYNRAMTNNRFRGYQNLQNMFAQLNPDFLV</sequence>
<dbReference type="InParanoid" id="E4WSX5"/>
<dbReference type="Proteomes" id="UP000001307">
    <property type="component" value="Unassembled WGS sequence"/>
</dbReference>
<evidence type="ECO:0000256" key="1">
    <source>
        <dbReference type="SAM" id="SignalP"/>
    </source>
</evidence>
<name>E4WSX5_OIKDI</name>
<proteinExistence type="predicted"/>
<feature type="signal peptide" evidence="1">
    <location>
        <begin position="1"/>
        <end position="18"/>
    </location>
</feature>
<evidence type="ECO:0000313" key="3">
    <source>
        <dbReference type="Proteomes" id="UP000001307"/>
    </source>
</evidence>
<accession>E4WSX5</accession>
<keyword evidence="1" id="KW-0732">Signal</keyword>
<feature type="chain" id="PRO_5003192344" evidence="1">
    <location>
        <begin position="19"/>
        <end position="64"/>
    </location>
</feature>
<keyword evidence="3" id="KW-1185">Reference proteome</keyword>